<dbReference type="EC" id="1.14.11.55" evidence="10"/>
<evidence type="ECO:0000256" key="4">
    <source>
        <dbReference type="ARBA" id="ARBA00011738"/>
    </source>
</evidence>
<dbReference type="NCBIfam" id="TIGR02408">
    <property type="entry name" value="ectoine_ThpD"/>
    <property type="match status" value="1"/>
</dbReference>
<comment type="cofactor">
    <cofactor evidence="1">
        <name>Fe(2+)</name>
        <dbReference type="ChEBI" id="CHEBI:29033"/>
    </cofactor>
</comment>
<comment type="function">
    <text evidence="2">Involved in the biosynthesis of 5-hydroxyectoine, called compatible solute, which helps organisms to survive extreme osmotic stress by acting as a highly soluble organic osmolyte. Catalyzes the 2-oxoglutarate-dependent selective hydroxylation of L-ectoine to yield (4S,5S)-5-hydroxyectoine.</text>
</comment>
<evidence type="ECO:0000256" key="9">
    <source>
        <dbReference type="ARBA" id="ARBA00049228"/>
    </source>
</evidence>
<dbReference type="SUPFAM" id="SSF51197">
    <property type="entry name" value="Clavaminate synthase-like"/>
    <property type="match status" value="1"/>
</dbReference>
<comment type="subunit">
    <text evidence="4">Homodimer.</text>
</comment>
<keyword evidence="8" id="KW-0408">Iron</keyword>
<dbReference type="RefSeq" id="WP_211551231.1">
    <property type="nucleotide sequence ID" value="NZ_JAGTUF010000023.1"/>
</dbReference>
<keyword evidence="7 12" id="KW-0560">Oxidoreductase</keyword>
<evidence type="ECO:0000256" key="11">
    <source>
        <dbReference type="SAM" id="MobiDB-lite"/>
    </source>
</evidence>
<comment type="caution">
    <text evidence="12">The sequence shown here is derived from an EMBL/GenBank/DDBJ whole genome shotgun (WGS) entry which is preliminary data.</text>
</comment>
<evidence type="ECO:0000256" key="5">
    <source>
        <dbReference type="ARBA" id="ARBA00022723"/>
    </source>
</evidence>
<reference evidence="12 13" key="1">
    <citation type="submission" date="2021-04" db="EMBL/GenBank/DDBJ databases">
        <title>Magnetospirillum sulfuroxidans sp. nov., a facultative chemolithoautotrophic sulfur-oxidizing alphaproteobacterium isolated from freshwater sediment and proposals for Paramagetospirillum gen. nov., and Magnetospirillaceae fam. nov.</title>
        <authorList>
            <person name="Koziaeva V."/>
            <person name="Geelhoed J.S."/>
            <person name="Sorokin D.Y."/>
            <person name="Grouzdev D.S."/>
        </authorList>
    </citation>
    <scope>NUCLEOTIDE SEQUENCE [LARGE SCALE GENOMIC DNA]</scope>
    <source>
        <strain evidence="12 13">J10</strain>
    </source>
</reference>
<evidence type="ECO:0000313" key="12">
    <source>
        <dbReference type="EMBL" id="MBR9973473.1"/>
    </source>
</evidence>
<comment type="similarity">
    <text evidence="3">Belongs to the PhyH family. EctD subfamily.</text>
</comment>
<keyword evidence="6" id="KW-0223">Dioxygenase</keyword>
<evidence type="ECO:0000256" key="8">
    <source>
        <dbReference type="ARBA" id="ARBA00023004"/>
    </source>
</evidence>
<protein>
    <recommendedName>
        <fullName evidence="10">Ectoine hydroxylase</fullName>
        <ecNumber evidence="10">1.14.11.55</ecNumber>
    </recommendedName>
</protein>
<evidence type="ECO:0000313" key="13">
    <source>
        <dbReference type="Proteomes" id="UP000680714"/>
    </source>
</evidence>
<keyword evidence="13" id="KW-1185">Reference proteome</keyword>
<evidence type="ECO:0000256" key="7">
    <source>
        <dbReference type="ARBA" id="ARBA00023002"/>
    </source>
</evidence>
<dbReference type="EMBL" id="JAGTUF010000023">
    <property type="protein sequence ID" value="MBR9973473.1"/>
    <property type="molecule type" value="Genomic_DNA"/>
</dbReference>
<sequence length="298" mass="33297">MSRDLYPSRQGNQSAIIDRVDPVVYAGGSGPLSAEEIAFFDQNGYLFLPCFFSPEETKAFQGEMRQIRDSLHGSTRDDVIVEPGTQEVRSVFQVHQSGDTLKRLSQDDRIVDRIRQLLASDVYIHQSRVNYKPGFKGKEFNWHSDFETWHVEDGVPRMRMISCSVALTENNEFNGPLMVSPGSQRHYVCCVGDTPQDHFRQSLAAQELGVPDPDALRWLVDRYGLIQAKGAAGSVLLFDCNVMHGSNGNISPFPRSNVFFVYNSVENIPQEPFSGHSPRPEFLGSRDFTSVAGGGGHH</sequence>
<organism evidence="12 13">
    <name type="scientific">Magnetospirillum sulfuroxidans</name>
    <dbReference type="NCBI Taxonomy" id="611300"/>
    <lineage>
        <taxon>Bacteria</taxon>
        <taxon>Pseudomonadati</taxon>
        <taxon>Pseudomonadota</taxon>
        <taxon>Alphaproteobacteria</taxon>
        <taxon>Rhodospirillales</taxon>
        <taxon>Rhodospirillaceae</taxon>
        <taxon>Magnetospirillum</taxon>
    </lineage>
</organism>
<feature type="region of interest" description="Disordered" evidence="11">
    <location>
        <begin position="272"/>
        <end position="298"/>
    </location>
</feature>
<dbReference type="PANTHER" id="PTHR20883">
    <property type="entry name" value="PHYTANOYL-COA DIOXYGENASE DOMAIN CONTAINING 1"/>
    <property type="match status" value="1"/>
</dbReference>
<proteinExistence type="inferred from homology"/>
<evidence type="ECO:0000256" key="10">
    <source>
        <dbReference type="NCBIfam" id="TIGR02408"/>
    </source>
</evidence>
<keyword evidence="5" id="KW-0479">Metal-binding</keyword>
<dbReference type="InterPro" id="IPR012774">
    <property type="entry name" value="EctD"/>
</dbReference>
<comment type="catalytic activity">
    <reaction evidence="9">
        <text>L-ectoine + 2-oxoglutarate + O2 = 5-hydroxyectoine + succinate + CO2</text>
        <dbReference type="Rhea" id="RHEA:45740"/>
        <dbReference type="ChEBI" id="CHEBI:15379"/>
        <dbReference type="ChEBI" id="CHEBI:16526"/>
        <dbReference type="ChEBI" id="CHEBI:16810"/>
        <dbReference type="ChEBI" id="CHEBI:30031"/>
        <dbReference type="ChEBI" id="CHEBI:58515"/>
        <dbReference type="ChEBI" id="CHEBI:85413"/>
        <dbReference type="EC" id="1.14.11.55"/>
    </reaction>
</comment>
<dbReference type="Pfam" id="PF05721">
    <property type="entry name" value="PhyH"/>
    <property type="match status" value="1"/>
</dbReference>
<evidence type="ECO:0000256" key="6">
    <source>
        <dbReference type="ARBA" id="ARBA00022964"/>
    </source>
</evidence>
<gene>
    <name evidence="12" type="primary">thpD</name>
    <name evidence="12" type="ORF">KEC16_17235</name>
</gene>
<evidence type="ECO:0000256" key="3">
    <source>
        <dbReference type="ARBA" id="ARBA00007851"/>
    </source>
</evidence>
<dbReference type="Proteomes" id="UP000680714">
    <property type="component" value="Unassembled WGS sequence"/>
</dbReference>
<name>A0ABS5IIE5_9PROT</name>
<dbReference type="InterPro" id="IPR008775">
    <property type="entry name" value="Phytyl_CoA_dOase-like"/>
</dbReference>
<dbReference type="PANTHER" id="PTHR20883:SF48">
    <property type="entry name" value="ECTOINE DIOXYGENASE"/>
    <property type="match status" value="1"/>
</dbReference>
<evidence type="ECO:0000256" key="2">
    <source>
        <dbReference type="ARBA" id="ARBA00004063"/>
    </source>
</evidence>
<accession>A0ABS5IIE5</accession>
<dbReference type="GO" id="GO:0016491">
    <property type="term" value="F:oxidoreductase activity"/>
    <property type="evidence" value="ECO:0007669"/>
    <property type="project" value="UniProtKB-KW"/>
</dbReference>
<evidence type="ECO:0000256" key="1">
    <source>
        <dbReference type="ARBA" id="ARBA00001954"/>
    </source>
</evidence>
<dbReference type="Gene3D" id="2.60.120.620">
    <property type="entry name" value="q2cbj1_9rhob like domain"/>
    <property type="match status" value="1"/>
</dbReference>